<dbReference type="AlphaFoldDB" id="A0AAN9YP24"/>
<name>A0AAN9YP24_9PEZI</name>
<reference evidence="2 3" key="1">
    <citation type="submission" date="2024-02" db="EMBL/GenBank/DDBJ databases">
        <title>De novo assembly and annotation of 12 fungi associated with fruit tree decline syndrome in Ontario, Canada.</title>
        <authorList>
            <person name="Sulman M."/>
            <person name="Ellouze W."/>
            <person name="Ilyukhin E."/>
        </authorList>
    </citation>
    <scope>NUCLEOTIDE SEQUENCE [LARGE SCALE GENOMIC DNA]</scope>
    <source>
        <strain evidence="2 3">M11/M66-122</strain>
    </source>
</reference>
<evidence type="ECO:0000259" key="1">
    <source>
        <dbReference type="Pfam" id="PF20150"/>
    </source>
</evidence>
<sequence>MTKDFTYFPRLPPELRRAIWRASIVPRIIVATREFPKSWVQTALRSQRKPPVVAHTCFESRQVALASYKFCPAFGYWEDRKPGLGEKGDGRCTDHSRIQLDYWLWFNPSADTVFLKRDQADDGHYFELPLSNHLILAEDGYDCIEHSGRVPFENARSAAALMDVNSIHDDGRLDIFRVLPEDGSTLFYVAGTWLIHPPPRGANSAVGEMEGLFEGGQKVAMVNITDTDRLRRYLQYHPVSRRIDWVYWHEDRETEFVDWRARGGRDENQLEYIVASAEYNRWVQDWFYDGFRDDWVGYRAKEDGLASEYDEEKLDKGWLKEVLDRTPRMETVLIFYLCEDEDHRQQDWW</sequence>
<dbReference type="Pfam" id="PF20150">
    <property type="entry name" value="2EXR"/>
    <property type="match status" value="1"/>
</dbReference>
<keyword evidence="3" id="KW-1185">Reference proteome</keyword>
<dbReference type="PANTHER" id="PTHR35910:SF6">
    <property type="entry name" value="2EXR DOMAIN-CONTAINING PROTEIN"/>
    <property type="match status" value="1"/>
</dbReference>
<dbReference type="PANTHER" id="PTHR35910">
    <property type="entry name" value="2EXR DOMAIN-CONTAINING PROTEIN"/>
    <property type="match status" value="1"/>
</dbReference>
<dbReference type="Proteomes" id="UP001320420">
    <property type="component" value="Unassembled WGS sequence"/>
</dbReference>
<organism evidence="2 3">
    <name type="scientific">Diatrype stigma</name>
    <dbReference type="NCBI Taxonomy" id="117547"/>
    <lineage>
        <taxon>Eukaryota</taxon>
        <taxon>Fungi</taxon>
        <taxon>Dikarya</taxon>
        <taxon>Ascomycota</taxon>
        <taxon>Pezizomycotina</taxon>
        <taxon>Sordariomycetes</taxon>
        <taxon>Xylariomycetidae</taxon>
        <taxon>Xylariales</taxon>
        <taxon>Diatrypaceae</taxon>
        <taxon>Diatrype</taxon>
    </lineage>
</organism>
<comment type="caution">
    <text evidence="2">The sequence shown here is derived from an EMBL/GenBank/DDBJ whole genome shotgun (WGS) entry which is preliminary data.</text>
</comment>
<protein>
    <recommendedName>
        <fullName evidence="1">2EXR domain-containing protein</fullName>
    </recommendedName>
</protein>
<accession>A0AAN9YP24</accession>
<feature type="domain" description="2EXR" evidence="1">
    <location>
        <begin position="5"/>
        <end position="113"/>
    </location>
</feature>
<dbReference type="InterPro" id="IPR045518">
    <property type="entry name" value="2EXR"/>
</dbReference>
<evidence type="ECO:0000313" key="2">
    <source>
        <dbReference type="EMBL" id="KAK7753348.1"/>
    </source>
</evidence>
<gene>
    <name evidence="2" type="ORF">SLS62_004638</name>
</gene>
<evidence type="ECO:0000313" key="3">
    <source>
        <dbReference type="Proteomes" id="UP001320420"/>
    </source>
</evidence>
<proteinExistence type="predicted"/>
<dbReference type="EMBL" id="JAKJXP020000029">
    <property type="protein sequence ID" value="KAK7753348.1"/>
    <property type="molecule type" value="Genomic_DNA"/>
</dbReference>